<proteinExistence type="predicted"/>
<dbReference type="Proteomes" id="UP000326912">
    <property type="component" value="Unassembled WGS sequence"/>
</dbReference>
<organism evidence="1 2">
    <name type="scientific">Dictyobacter vulcani</name>
    <dbReference type="NCBI Taxonomy" id="2607529"/>
    <lineage>
        <taxon>Bacteria</taxon>
        <taxon>Bacillati</taxon>
        <taxon>Chloroflexota</taxon>
        <taxon>Ktedonobacteria</taxon>
        <taxon>Ktedonobacterales</taxon>
        <taxon>Dictyobacteraceae</taxon>
        <taxon>Dictyobacter</taxon>
    </lineage>
</organism>
<dbReference type="AlphaFoldDB" id="A0A5J4KBI3"/>
<sequence>MSSDSDESETRDFGGPEKVVRKTLDKAQQICDTTATRDKQTKKTQTLVGWRNTRFVWYLDN</sequence>
<evidence type="ECO:0000313" key="2">
    <source>
        <dbReference type="Proteomes" id="UP000326912"/>
    </source>
</evidence>
<protein>
    <submittedName>
        <fullName evidence="1">Uncharacterized protein</fullName>
    </submittedName>
</protein>
<gene>
    <name evidence="1" type="ORF">KDW_00500</name>
</gene>
<dbReference type="EMBL" id="BKZW01000001">
    <property type="protein sequence ID" value="GER85888.1"/>
    <property type="molecule type" value="Genomic_DNA"/>
</dbReference>
<keyword evidence="2" id="KW-1185">Reference proteome</keyword>
<name>A0A5J4KBI3_9CHLR</name>
<comment type="caution">
    <text evidence="1">The sequence shown here is derived from an EMBL/GenBank/DDBJ whole genome shotgun (WGS) entry which is preliminary data.</text>
</comment>
<evidence type="ECO:0000313" key="1">
    <source>
        <dbReference type="EMBL" id="GER85888.1"/>
    </source>
</evidence>
<accession>A0A5J4KBI3</accession>
<reference evidence="1 2" key="1">
    <citation type="submission" date="2019-10" db="EMBL/GenBank/DDBJ databases">
        <title>Dictyobacter vulcani sp. nov., within the class Ktedonobacteria, isolated from soil of volcanic Mt. Zao.</title>
        <authorList>
            <person name="Zheng Y."/>
            <person name="Wang C.M."/>
            <person name="Sakai Y."/>
            <person name="Abe K."/>
            <person name="Yokota A."/>
            <person name="Yabe S."/>
        </authorList>
    </citation>
    <scope>NUCLEOTIDE SEQUENCE [LARGE SCALE GENOMIC DNA]</scope>
    <source>
        <strain evidence="1 2">W12</strain>
    </source>
</reference>